<comment type="caution">
    <text evidence="4">The sequence shown here is derived from an EMBL/GenBank/DDBJ whole genome shotgun (WGS) entry which is preliminary data.</text>
</comment>
<dbReference type="SUPFAM" id="SSF51261">
    <property type="entry name" value="Duplicated hybrid motif"/>
    <property type="match status" value="1"/>
</dbReference>
<dbReference type="SMART" id="SM00257">
    <property type="entry name" value="LysM"/>
    <property type="match status" value="1"/>
</dbReference>
<protein>
    <submittedName>
        <fullName evidence="4">LysM domain-containing protein</fullName>
    </submittedName>
</protein>
<dbReference type="Gene3D" id="2.70.70.10">
    <property type="entry name" value="Glucose Permease (Domain IIA)"/>
    <property type="match status" value="1"/>
</dbReference>
<dbReference type="InterPro" id="IPR011055">
    <property type="entry name" value="Dup_hybrid_motif"/>
</dbReference>
<dbReference type="PANTHER" id="PTHR21666:SF263">
    <property type="entry name" value="MUREIN HYDROLASE ACTIVATOR NLPD"/>
    <property type="match status" value="1"/>
</dbReference>
<evidence type="ECO:0000256" key="2">
    <source>
        <dbReference type="SAM" id="MobiDB-lite"/>
    </source>
</evidence>
<dbReference type="InterPro" id="IPR016047">
    <property type="entry name" value="M23ase_b-sheet_dom"/>
</dbReference>
<keyword evidence="5" id="KW-1185">Reference proteome</keyword>
<evidence type="ECO:0000256" key="1">
    <source>
        <dbReference type="ARBA" id="ARBA00038420"/>
    </source>
</evidence>
<evidence type="ECO:0000259" key="3">
    <source>
        <dbReference type="PROSITE" id="PS51782"/>
    </source>
</evidence>
<dbReference type="AlphaFoldDB" id="A0A316F0X2"/>
<evidence type="ECO:0000313" key="4">
    <source>
        <dbReference type="EMBL" id="PWK37922.1"/>
    </source>
</evidence>
<dbReference type="Gene3D" id="3.10.350.10">
    <property type="entry name" value="LysM domain"/>
    <property type="match status" value="1"/>
</dbReference>
<feature type="region of interest" description="Disordered" evidence="2">
    <location>
        <begin position="105"/>
        <end position="135"/>
    </location>
</feature>
<dbReference type="GO" id="GO:0004222">
    <property type="term" value="F:metalloendopeptidase activity"/>
    <property type="evidence" value="ECO:0007669"/>
    <property type="project" value="TreeGrafter"/>
</dbReference>
<reference evidence="4 5" key="1">
    <citation type="submission" date="2018-05" db="EMBL/GenBank/DDBJ databases">
        <title>Genomic Encyclopedia of Type Strains, Phase IV (KMG-V): Genome sequencing to study the core and pangenomes of soil and plant-associated prokaryotes.</title>
        <authorList>
            <person name="Whitman W."/>
        </authorList>
    </citation>
    <scope>NUCLEOTIDE SEQUENCE [LARGE SCALE GENOMIC DNA]</scope>
    <source>
        <strain evidence="4 5">SLV-132</strain>
    </source>
</reference>
<dbReference type="Pfam" id="PF01551">
    <property type="entry name" value="Peptidase_M23"/>
    <property type="match status" value="1"/>
</dbReference>
<sequence length="251" mass="26384">MTVIASPRSASSEPVTLSRQLSRRHALSTLGSLLGAAAASALLAACGTTGGPAPDGFYRVERGDTLYSIARRHKRSVAELTRWNNLASADQIEVDQLIRVRPPAGAAAASSSPGPAYNPAPARSEPAPQGKVPATSIRLQWPADGRVTGRFAPPGEKGIRIAVPSGGKVRAAASGWAIHVGEMRGYGMLVIVKHNDDWLTVYGNLDKPTIKENAQVSAGQDIGVMGADAELHFEVRGGTQPVDPLRYLPAR</sequence>
<proteinExistence type="inferred from homology"/>
<dbReference type="PROSITE" id="PS51318">
    <property type="entry name" value="TAT"/>
    <property type="match status" value="1"/>
</dbReference>
<dbReference type="InterPro" id="IPR036779">
    <property type="entry name" value="LysM_dom_sf"/>
</dbReference>
<feature type="domain" description="LysM" evidence="3">
    <location>
        <begin position="56"/>
        <end position="100"/>
    </location>
</feature>
<evidence type="ECO:0000313" key="5">
    <source>
        <dbReference type="Proteomes" id="UP000245754"/>
    </source>
</evidence>
<accession>A0A316F0X2</accession>
<dbReference type="Proteomes" id="UP000245754">
    <property type="component" value="Unassembled WGS sequence"/>
</dbReference>
<comment type="similarity">
    <text evidence="1">Belongs to the E.coli NlpD/Haemophilus LppB family.</text>
</comment>
<dbReference type="CDD" id="cd12797">
    <property type="entry name" value="M23_peptidase"/>
    <property type="match status" value="1"/>
</dbReference>
<dbReference type="PANTHER" id="PTHR21666">
    <property type="entry name" value="PEPTIDASE-RELATED"/>
    <property type="match status" value="1"/>
</dbReference>
<dbReference type="InterPro" id="IPR006311">
    <property type="entry name" value="TAT_signal"/>
</dbReference>
<dbReference type="CDD" id="cd00118">
    <property type="entry name" value="LysM"/>
    <property type="match status" value="1"/>
</dbReference>
<dbReference type="InterPro" id="IPR018392">
    <property type="entry name" value="LysM"/>
</dbReference>
<dbReference type="InterPro" id="IPR050570">
    <property type="entry name" value="Cell_wall_metabolism_enzyme"/>
</dbReference>
<name>A0A316F0X2_9BURK</name>
<organism evidence="4 5">
    <name type="scientific">Cupriavidus plantarum</name>
    <dbReference type="NCBI Taxonomy" id="942865"/>
    <lineage>
        <taxon>Bacteria</taxon>
        <taxon>Pseudomonadati</taxon>
        <taxon>Pseudomonadota</taxon>
        <taxon>Betaproteobacteria</taxon>
        <taxon>Burkholderiales</taxon>
        <taxon>Burkholderiaceae</taxon>
        <taxon>Cupriavidus</taxon>
    </lineage>
</organism>
<dbReference type="EMBL" id="QGGT01000001">
    <property type="protein sequence ID" value="PWK37922.1"/>
    <property type="molecule type" value="Genomic_DNA"/>
</dbReference>
<feature type="compositionally biased region" description="Low complexity" evidence="2">
    <location>
        <begin position="105"/>
        <end position="122"/>
    </location>
</feature>
<dbReference type="PROSITE" id="PS51782">
    <property type="entry name" value="LYSM"/>
    <property type="match status" value="1"/>
</dbReference>
<dbReference type="Pfam" id="PF01476">
    <property type="entry name" value="LysM"/>
    <property type="match status" value="1"/>
</dbReference>
<gene>
    <name evidence="4" type="ORF">C7419_1011809</name>
</gene>